<keyword evidence="1" id="KW-0175">Coiled coil</keyword>
<proteinExistence type="predicted"/>
<evidence type="ECO:0000256" key="1">
    <source>
        <dbReference type="SAM" id="Coils"/>
    </source>
</evidence>
<gene>
    <name evidence="2" type="ORF">I6J05_01130</name>
</gene>
<sequence>MRKEKYDRSHDYCDKLILQEQLDRIENIVKTLESELCTDEWHRSKGHKPVVIDEFTSSYIKRLQTEAINVKQELEYEKELRKNIEENIVKNKFNTKGDYEYWKSPLN</sequence>
<dbReference type="AlphaFoldDB" id="A0AB37HB54"/>
<accession>A0AB37HB54</accession>
<evidence type="ECO:0000313" key="3">
    <source>
        <dbReference type="Proteomes" id="UP000595942"/>
    </source>
</evidence>
<organism evidence="2 3">
    <name type="scientific">Staphylococcus condimenti</name>
    <dbReference type="NCBI Taxonomy" id="70255"/>
    <lineage>
        <taxon>Bacteria</taxon>
        <taxon>Bacillati</taxon>
        <taxon>Bacillota</taxon>
        <taxon>Bacilli</taxon>
        <taxon>Bacillales</taxon>
        <taxon>Staphylococcaceae</taxon>
        <taxon>Staphylococcus</taxon>
    </lineage>
</organism>
<protein>
    <submittedName>
        <fullName evidence="2">Uncharacterized protein</fullName>
    </submittedName>
</protein>
<dbReference type="GeneID" id="93727123"/>
<name>A0AB37HB54_9STAP</name>
<dbReference type="EMBL" id="CP068073">
    <property type="protein sequence ID" value="QQS82950.1"/>
    <property type="molecule type" value="Genomic_DNA"/>
</dbReference>
<keyword evidence="3" id="KW-1185">Reference proteome</keyword>
<dbReference type="RefSeq" id="WP_126498525.1">
    <property type="nucleotide sequence ID" value="NZ_CP015114.1"/>
</dbReference>
<feature type="coiled-coil region" evidence="1">
    <location>
        <begin position="60"/>
        <end position="87"/>
    </location>
</feature>
<dbReference type="Proteomes" id="UP000595942">
    <property type="component" value="Chromosome"/>
</dbReference>
<evidence type="ECO:0000313" key="2">
    <source>
        <dbReference type="EMBL" id="QQS82950.1"/>
    </source>
</evidence>
<reference evidence="2 3" key="1">
    <citation type="submission" date="2021-01" db="EMBL/GenBank/DDBJ databases">
        <title>FDA dAtabase for Regulatory Grade micrObial Sequences (FDA-ARGOS): Supporting development and validation of Infectious Disease Dx tests.</title>
        <authorList>
            <person name="Sproer C."/>
            <person name="Gronow S."/>
            <person name="Severitt S."/>
            <person name="Schroder I."/>
            <person name="Tallon L."/>
            <person name="Sadzewicz L."/>
            <person name="Zhao X."/>
            <person name="Boylan J."/>
            <person name="Ott S."/>
            <person name="Bowen H."/>
            <person name="Vavikolanu K."/>
            <person name="Mehta A."/>
            <person name="Aluvathingal J."/>
            <person name="Nadendla S."/>
            <person name="Lowell S."/>
            <person name="Myers T."/>
            <person name="Yan Y."/>
            <person name="Sichtig H."/>
        </authorList>
    </citation>
    <scope>NUCLEOTIDE SEQUENCE [LARGE SCALE GENOMIC DNA]</scope>
    <source>
        <strain evidence="2 3">FDAARGOS_1148</strain>
    </source>
</reference>